<accession>A0A2H3L196</accession>
<dbReference type="AlphaFoldDB" id="A0A2H3L196"/>
<dbReference type="InterPro" id="IPR003137">
    <property type="entry name" value="PA_domain"/>
</dbReference>
<feature type="domain" description="Secretion system C-terminal sorting" evidence="14">
    <location>
        <begin position="841"/>
        <end position="912"/>
    </location>
</feature>
<dbReference type="SUPFAM" id="SSF52025">
    <property type="entry name" value="PA domain"/>
    <property type="match status" value="1"/>
</dbReference>
<keyword evidence="9" id="KW-0862">Zinc</keyword>
<comment type="subcellular location">
    <subcellularLocation>
        <location evidence="2">Secreted</location>
    </subcellularLocation>
</comment>
<evidence type="ECO:0000256" key="7">
    <source>
        <dbReference type="ARBA" id="ARBA00022729"/>
    </source>
</evidence>
<dbReference type="PANTHER" id="PTHR33478">
    <property type="entry name" value="EXTRACELLULAR METALLOPROTEINASE MEP"/>
    <property type="match status" value="1"/>
</dbReference>
<gene>
    <name evidence="15" type="ORF">B0A77_02190</name>
</gene>
<feature type="signal peptide" evidence="12">
    <location>
        <begin position="1"/>
        <end position="17"/>
    </location>
</feature>
<dbReference type="InterPro" id="IPR027268">
    <property type="entry name" value="Peptidase_M4/M1_CTD_sf"/>
</dbReference>
<keyword evidence="5" id="KW-0645">Protease</keyword>
<keyword evidence="6" id="KW-0479">Metal-binding</keyword>
<evidence type="ECO:0000256" key="1">
    <source>
        <dbReference type="ARBA" id="ARBA00001947"/>
    </source>
</evidence>
<feature type="chain" id="PRO_5013796573" evidence="12">
    <location>
        <begin position="18"/>
        <end position="914"/>
    </location>
</feature>
<dbReference type="NCBIfam" id="TIGR04183">
    <property type="entry name" value="Por_Secre_tail"/>
    <property type="match status" value="1"/>
</dbReference>
<evidence type="ECO:0000256" key="4">
    <source>
        <dbReference type="ARBA" id="ARBA00022525"/>
    </source>
</evidence>
<keyword evidence="11" id="KW-0865">Zymogen</keyword>
<dbReference type="Gene3D" id="1.10.390.10">
    <property type="entry name" value="Neutral Protease Domain 2"/>
    <property type="match status" value="1"/>
</dbReference>
<dbReference type="CDD" id="cd04818">
    <property type="entry name" value="PA_subtilisin_1"/>
    <property type="match status" value="1"/>
</dbReference>
<evidence type="ECO:0000313" key="15">
    <source>
        <dbReference type="EMBL" id="PDS26527.1"/>
    </source>
</evidence>
<evidence type="ECO:0000256" key="11">
    <source>
        <dbReference type="ARBA" id="ARBA00023145"/>
    </source>
</evidence>
<dbReference type="InterPro" id="IPR050371">
    <property type="entry name" value="Fungal_virulence_M36"/>
</dbReference>
<sequence>MKKITLLFVLSSFLSFAQSNTDKIQSYLNENHQKFDLTKADVSDWVVESTSNSTASNVDIYYVLQRYQGIEIFRGLSNFAIKNGDVFYVGNRFVSHVSEKINTTTPLISMQTALNKAYIDAGITNHEPFLVLESGSNHKATLSNGIGIEEPVLANLVFQQTKQNLKLAWDFTFYTPKHDHGWSVRIDAANGQVLEKNDIVISCHFDKTNSCHESSFEKNTFDLNFHKKNNSILNTTNVLGGSYRVIPFNYESPSHSPFQLVTNPEDATASPKGWHDTNTLTGNVASFKYTITRGNNVWSRTDYSATNPTVGSTTITANGYSPDGGASLVFDFPYSGTSVAANNSVKAACTNLFYMNNISHDVWQHYGFDEASGNFQQTNYSNVSGASDFVYGDAHDGSTLSPTPSMNNANFSTPVDGQKPRMQMFLWSVAPQLKPLIVTAPSVIAGDYYAKQNSFSPGHVDLPLAPNFIQSDLVKYDDGTPDVGQTDNADGCGAAVNAAAINGHIAIIRRSTSAANGGAPCAFTEKVKNAQNAGAIAVIIVDNVDATYPIGMSGADATITIPAIAVTKAVGDLIFAKMALGTVNVKLQLPANYTPFVNSDGDFDNGIIAHEYGHGISTRLTGGKNNSSCLQNTDQAGEGWSDWFALMLQLKPGDVSTTPHGIGTFVYSEPVTGGGIRDYPYTTDMTVNPMTYNTTNSYQYMDTNGLEQTEIHGTGSVWTTVLWDLTWAYINKYGYNDNKYTGTGGNNKLMRIVLDGLKLQPCSPSFVDSRNAIIAADQAITGGVDYCMIWEVFARRGLGVNASAGDTNVGNDQVADFTTPPAGPNCTLGTTNFDQNSLFEVYPNPSNGIYNLRINNFVGKITTQVVDINGRIVLNTTEDFNIEKELNISSLQSGIYILKIMGEKINYATKIIKN</sequence>
<dbReference type="NCBIfam" id="NF038113">
    <property type="entry name" value="T9SSA_dep_M36"/>
    <property type="match status" value="1"/>
</dbReference>
<dbReference type="OrthoDB" id="5377264at2"/>
<protein>
    <submittedName>
        <fullName evidence="15">Peptidase M36</fullName>
    </submittedName>
</protein>
<dbReference type="CDD" id="cd09596">
    <property type="entry name" value="M36"/>
    <property type="match status" value="1"/>
</dbReference>
<dbReference type="InterPro" id="IPR026444">
    <property type="entry name" value="Secre_tail"/>
</dbReference>
<evidence type="ECO:0000256" key="8">
    <source>
        <dbReference type="ARBA" id="ARBA00022801"/>
    </source>
</evidence>
<dbReference type="Gene3D" id="3.10.170.10">
    <property type="match status" value="1"/>
</dbReference>
<dbReference type="SUPFAM" id="SSF55486">
    <property type="entry name" value="Metalloproteases ('zincins'), catalytic domain"/>
    <property type="match status" value="1"/>
</dbReference>
<reference evidence="15 16" key="1">
    <citation type="submission" date="2017-09" db="EMBL/GenBank/DDBJ databases">
        <title>Whole genomes of Flavobacteriaceae.</title>
        <authorList>
            <person name="Stine C."/>
            <person name="Li C."/>
            <person name="Tadesse D."/>
        </authorList>
    </citation>
    <scope>NUCLEOTIDE SEQUENCE [LARGE SCALE GENOMIC DNA]</scope>
    <source>
        <strain evidence="15 16">ATCC 35036</strain>
    </source>
</reference>
<evidence type="ECO:0000256" key="9">
    <source>
        <dbReference type="ARBA" id="ARBA00022833"/>
    </source>
</evidence>
<dbReference type="Pfam" id="PF02128">
    <property type="entry name" value="Peptidase_M36"/>
    <property type="match status" value="1"/>
</dbReference>
<dbReference type="PANTHER" id="PTHR33478:SF1">
    <property type="entry name" value="EXTRACELLULAR METALLOPROTEINASE MEP"/>
    <property type="match status" value="1"/>
</dbReference>
<keyword evidence="7 12" id="KW-0732">Signal</keyword>
<comment type="cofactor">
    <cofactor evidence="1">
        <name>Zn(2+)</name>
        <dbReference type="ChEBI" id="CHEBI:29105"/>
    </cofactor>
</comment>
<dbReference type="Proteomes" id="UP000220828">
    <property type="component" value="Unassembled WGS sequence"/>
</dbReference>
<name>A0A2H3L196_9FLAO</name>
<evidence type="ECO:0000256" key="5">
    <source>
        <dbReference type="ARBA" id="ARBA00022670"/>
    </source>
</evidence>
<evidence type="ECO:0000313" key="16">
    <source>
        <dbReference type="Proteomes" id="UP000220828"/>
    </source>
</evidence>
<evidence type="ECO:0000259" key="13">
    <source>
        <dbReference type="Pfam" id="PF02225"/>
    </source>
</evidence>
<keyword evidence="10" id="KW-0482">Metalloprotease</keyword>
<keyword evidence="8" id="KW-0378">Hydrolase</keyword>
<evidence type="ECO:0000259" key="14">
    <source>
        <dbReference type="Pfam" id="PF18962"/>
    </source>
</evidence>
<dbReference type="Gene3D" id="3.50.30.30">
    <property type="match status" value="1"/>
</dbReference>
<evidence type="ECO:0000256" key="6">
    <source>
        <dbReference type="ARBA" id="ARBA00022723"/>
    </source>
</evidence>
<dbReference type="GO" id="GO:0008270">
    <property type="term" value="F:zinc ion binding"/>
    <property type="evidence" value="ECO:0007669"/>
    <property type="project" value="InterPro"/>
</dbReference>
<comment type="similarity">
    <text evidence="3">Belongs to the peptidase M36 family.</text>
</comment>
<keyword evidence="4" id="KW-0964">Secreted</keyword>
<dbReference type="GO" id="GO:0006508">
    <property type="term" value="P:proteolysis"/>
    <property type="evidence" value="ECO:0007669"/>
    <property type="project" value="UniProtKB-KW"/>
</dbReference>
<organism evidence="15 16">
    <name type="scientific">Flavobacterium branchiophilum</name>
    <dbReference type="NCBI Taxonomy" id="55197"/>
    <lineage>
        <taxon>Bacteria</taxon>
        <taxon>Pseudomonadati</taxon>
        <taxon>Bacteroidota</taxon>
        <taxon>Flavobacteriia</taxon>
        <taxon>Flavobacteriales</taxon>
        <taxon>Flavobacteriaceae</taxon>
        <taxon>Flavobacterium</taxon>
    </lineage>
</organism>
<comment type="caution">
    <text evidence="15">The sequence shown here is derived from an EMBL/GenBank/DDBJ whole genome shotgun (WGS) entry which is preliminary data.</text>
</comment>
<proteinExistence type="inferred from homology"/>
<dbReference type="InterPro" id="IPR046450">
    <property type="entry name" value="PA_dom_sf"/>
</dbReference>
<dbReference type="GO" id="GO:0005615">
    <property type="term" value="C:extracellular space"/>
    <property type="evidence" value="ECO:0007669"/>
    <property type="project" value="InterPro"/>
</dbReference>
<dbReference type="Pfam" id="PF18962">
    <property type="entry name" value="Por_Secre_tail"/>
    <property type="match status" value="1"/>
</dbReference>
<dbReference type="GO" id="GO:0004222">
    <property type="term" value="F:metalloendopeptidase activity"/>
    <property type="evidence" value="ECO:0007669"/>
    <property type="project" value="InterPro"/>
</dbReference>
<dbReference type="Pfam" id="PF02225">
    <property type="entry name" value="PA"/>
    <property type="match status" value="1"/>
</dbReference>
<evidence type="ECO:0000256" key="10">
    <source>
        <dbReference type="ARBA" id="ARBA00023049"/>
    </source>
</evidence>
<dbReference type="InterPro" id="IPR001842">
    <property type="entry name" value="Peptidase_M36"/>
</dbReference>
<evidence type="ECO:0000256" key="3">
    <source>
        <dbReference type="ARBA" id="ARBA00006006"/>
    </source>
</evidence>
<dbReference type="EMBL" id="PCMW01000013">
    <property type="protein sequence ID" value="PDS26527.1"/>
    <property type="molecule type" value="Genomic_DNA"/>
</dbReference>
<feature type="domain" description="PA" evidence="13">
    <location>
        <begin position="488"/>
        <end position="573"/>
    </location>
</feature>
<evidence type="ECO:0000256" key="12">
    <source>
        <dbReference type="SAM" id="SignalP"/>
    </source>
</evidence>
<dbReference type="RefSeq" id="WP_097553395.1">
    <property type="nucleotide sequence ID" value="NZ_PCMW01000013.1"/>
</dbReference>
<evidence type="ECO:0000256" key="2">
    <source>
        <dbReference type="ARBA" id="ARBA00004613"/>
    </source>
</evidence>